<feature type="domain" description="Isochorismatase-like" evidence="3">
    <location>
        <begin position="11"/>
        <end position="181"/>
    </location>
</feature>
<dbReference type="Gene3D" id="3.40.50.850">
    <property type="entry name" value="Isochorismatase-like"/>
    <property type="match status" value="1"/>
</dbReference>
<dbReference type="RefSeq" id="WP_123043019.1">
    <property type="nucleotide sequence ID" value="NZ_CP033433.1"/>
</dbReference>
<gene>
    <name evidence="4" type="ORF">EAV92_21710</name>
</gene>
<dbReference type="EMBL" id="CP033433">
    <property type="protein sequence ID" value="AYQ74939.1"/>
    <property type="molecule type" value="Genomic_DNA"/>
</dbReference>
<dbReference type="KEGG" id="coh:EAV92_21710"/>
<dbReference type="InterPro" id="IPR050272">
    <property type="entry name" value="Isochorismatase-like_hydrls"/>
</dbReference>
<reference evidence="4 5" key="1">
    <citation type="submission" date="2018-10" db="EMBL/GenBank/DDBJ databases">
        <title>Genome Sequence of Cohnella sp.</title>
        <authorList>
            <person name="Srinivasan S."/>
            <person name="Kim M.K."/>
        </authorList>
    </citation>
    <scope>NUCLEOTIDE SEQUENCE [LARGE SCALE GENOMIC DNA]</scope>
    <source>
        <strain evidence="4 5">18JY8-7</strain>
    </source>
</reference>
<dbReference type="PANTHER" id="PTHR43540:SF6">
    <property type="entry name" value="ISOCHORISMATASE-LIKE DOMAIN-CONTAINING PROTEIN"/>
    <property type="match status" value="1"/>
</dbReference>
<dbReference type="GO" id="GO:0016787">
    <property type="term" value="F:hydrolase activity"/>
    <property type="evidence" value="ECO:0007669"/>
    <property type="project" value="UniProtKB-KW"/>
</dbReference>
<evidence type="ECO:0000259" key="3">
    <source>
        <dbReference type="Pfam" id="PF00857"/>
    </source>
</evidence>
<dbReference type="PANTHER" id="PTHR43540">
    <property type="entry name" value="PEROXYUREIDOACRYLATE/UREIDOACRYLATE AMIDOHYDROLASE-RELATED"/>
    <property type="match status" value="1"/>
</dbReference>
<keyword evidence="5" id="KW-1185">Reference proteome</keyword>
<name>A0A3G3K595_9BACL</name>
<proteinExistence type="inferred from homology"/>
<dbReference type="Pfam" id="PF00857">
    <property type="entry name" value="Isochorismatase"/>
    <property type="match status" value="1"/>
</dbReference>
<evidence type="ECO:0000313" key="5">
    <source>
        <dbReference type="Proteomes" id="UP000269097"/>
    </source>
</evidence>
<evidence type="ECO:0000313" key="4">
    <source>
        <dbReference type="EMBL" id="AYQ74939.1"/>
    </source>
</evidence>
<evidence type="ECO:0000256" key="1">
    <source>
        <dbReference type="ARBA" id="ARBA00006336"/>
    </source>
</evidence>
<organism evidence="4 5">
    <name type="scientific">Cohnella candidum</name>
    <dbReference type="NCBI Taxonomy" id="2674991"/>
    <lineage>
        <taxon>Bacteria</taxon>
        <taxon>Bacillati</taxon>
        <taxon>Bacillota</taxon>
        <taxon>Bacilli</taxon>
        <taxon>Bacillales</taxon>
        <taxon>Paenibacillaceae</taxon>
        <taxon>Cohnella</taxon>
    </lineage>
</organism>
<dbReference type="InterPro" id="IPR000868">
    <property type="entry name" value="Isochorismatase-like_dom"/>
</dbReference>
<evidence type="ECO:0000256" key="2">
    <source>
        <dbReference type="ARBA" id="ARBA00022801"/>
    </source>
</evidence>
<dbReference type="SUPFAM" id="SSF52499">
    <property type="entry name" value="Isochorismatase-like hydrolases"/>
    <property type="match status" value="1"/>
</dbReference>
<accession>A0A3G3K595</accession>
<dbReference type="InterPro" id="IPR036380">
    <property type="entry name" value="Isochorismatase-like_sf"/>
</dbReference>
<sequence length="187" mass="20772">MRGQNEDVPDSALLILDIQKDFVGNEARMPIAKNQVSPMIDSINSIIKKADMAEIPIIYVGNEFEKKQFFSNWFRNRAALKGSVGAELDERLQIVNKVYFPKKQGDALSNAQLVNYLNNRSIKHLIIAGVFTEGCVTATAKGALRKKFKVTVIRDAVASATDKKREASIKKLSTNGILVLNSSELFQ</sequence>
<dbReference type="Proteomes" id="UP000269097">
    <property type="component" value="Chromosome"/>
</dbReference>
<dbReference type="AlphaFoldDB" id="A0A3G3K595"/>
<protein>
    <submittedName>
        <fullName evidence="4">Cysteine hydrolase</fullName>
    </submittedName>
</protein>
<dbReference type="CDD" id="cd00431">
    <property type="entry name" value="cysteine_hydrolases"/>
    <property type="match status" value="1"/>
</dbReference>
<keyword evidence="2 4" id="KW-0378">Hydrolase</keyword>
<comment type="similarity">
    <text evidence="1">Belongs to the isochorismatase family.</text>
</comment>